<evidence type="ECO:0000256" key="7">
    <source>
        <dbReference type="SAM" id="MobiDB-lite"/>
    </source>
</evidence>
<keyword evidence="9" id="KW-0547">Nucleotide-binding</keyword>
<comment type="subcellular location">
    <subcellularLocation>
        <location evidence="1">Membrane</location>
        <topology evidence="1">Multi-pass membrane protein</topology>
    </subcellularLocation>
</comment>
<dbReference type="Gene3D" id="3.40.50.300">
    <property type="entry name" value="P-loop containing nucleotide triphosphate hydrolases"/>
    <property type="match status" value="1"/>
</dbReference>
<gene>
    <name evidence="9" type="primary">ABCG2</name>
    <name evidence="9" type="ORF">CHARACLAT_021064</name>
</gene>
<evidence type="ECO:0000256" key="6">
    <source>
        <dbReference type="ARBA" id="ARBA00023136"/>
    </source>
</evidence>
<keyword evidence="6" id="KW-0472">Membrane</keyword>
<sequence length="223" mass="23702">MSNDSEAIELGRNGASKHQSAGSSKHGSIVSFHNIHYKVKQGGGLFCRKKASTKDILIDLNGLMKPGVNAIMGATGSGKSSFLDVLAARKDPAGLSGEVLIDGAPQPPNFKCLSGYVVQDDVVMGTLTVRENFSFSAALRLPSTITQKEKVQKINKLIQELGLGRVADSRVGTQLIRGISGGERKRTNIGMELIIDPSVLFLDEPTTGLDASTANSVLLLLKR</sequence>
<organism evidence="9 10">
    <name type="scientific">Characodon lateralis</name>
    <dbReference type="NCBI Taxonomy" id="208331"/>
    <lineage>
        <taxon>Eukaryota</taxon>
        <taxon>Metazoa</taxon>
        <taxon>Chordata</taxon>
        <taxon>Craniata</taxon>
        <taxon>Vertebrata</taxon>
        <taxon>Euteleostomi</taxon>
        <taxon>Actinopterygii</taxon>
        <taxon>Neopterygii</taxon>
        <taxon>Teleostei</taxon>
        <taxon>Neoteleostei</taxon>
        <taxon>Acanthomorphata</taxon>
        <taxon>Ovalentaria</taxon>
        <taxon>Atherinomorphae</taxon>
        <taxon>Cyprinodontiformes</taxon>
        <taxon>Goodeidae</taxon>
        <taxon>Characodon</taxon>
    </lineage>
</organism>
<evidence type="ECO:0000256" key="4">
    <source>
        <dbReference type="ARBA" id="ARBA00022692"/>
    </source>
</evidence>
<evidence type="ECO:0000313" key="10">
    <source>
        <dbReference type="Proteomes" id="UP001352852"/>
    </source>
</evidence>
<dbReference type="Pfam" id="PF00005">
    <property type="entry name" value="ABC_tran"/>
    <property type="match status" value="1"/>
</dbReference>
<feature type="domain" description="ABC transporter" evidence="8">
    <location>
        <begin position="68"/>
        <end position="207"/>
    </location>
</feature>
<dbReference type="PANTHER" id="PTHR48041">
    <property type="entry name" value="ABC TRANSPORTER G FAMILY MEMBER 28"/>
    <property type="match status" value="1"/>
</dbReference>
<evidence type="ECO:0000256" key="1">
    <source>
        <dbReference type="ARBA" id="ARBA00004141"/>
    </source>
</evidence>
<keyword evidence="10" id="KW-1185">Reference proteome</keyword>
<name>A0ABU7DMC2_9TELE</name>
<dbReference type="EMBL" id="JAHUTJ010026624">
    <property type="protein sequence ID" value="MED6274899.1"/>
    <property type="molecule type" value="Genomic_DNA"/>
</dbReference>
<dbReference type="InterPro" id="IPR050352">
    <property type="entry name" value="ABCG_transporters"/>
</dbReference>
<dbReference type="InterPro" id="IPR003439">
    <property type="entry name" value="ABC_transporter-like_ATP-bd"/>
</dbReference>
<keyword evidence="9" id="KW-0067">ATP-binding</keyword>
<feature type="region of interest" description="Disordered" evidence="7">
    <location>
        <begin position="1"/>
        <end position="26"/>
    </location>
</feature>
<dbReference type="InterPro" id="IPR027417">
    <property type="entry name" value="P-loop_NTPase"/>
</dbReference>
<dbReference type="Proteomes" id="UP001352852">
    <property type="component" value="Unassembled WGS sequence"/>
</dbReference>
<evidence type="ECO:0000256" key="3">
    <source>
        <dbReference type="ARBA" id="ARBA00022448"/>
    </source>
</evidence>
<reference evidence="9 10" key="1">
    <citation type="submission" date="2021-06" db="EMBL/GenBank/DDBJ databases">
        <authorList>
            <person name="Palmer J.M."/>
        </authorList>
    </citation>
    <scope>NUCLEOTIDE SEQUENCE [LARGE SCALE GENOMIC DNA]</scope>
    <source>
        <strain evidence="9 10">CL_MEX2019</strain>
        <tissue evidence="9">Muscle</tissue>
    </source>
</reference>
<dbReference type="SUPFAM" id="SSF52540">
    <property type="entry name" value="P-loop containing nucleoside triphosphate hydrolases"/>
    <property type="match status" value="1"/>
</dbReference>
<accession>A0ABU7DMC2</accession>
<keyword evidence="4" id="KW-0812">Transmembrane</keyword>
<dbReference type="PANTHER" id="PTHR48041:SF121">
    <property type="entry name" value="ATP-BINDING CASSETTE SUB-FAMILY G MEMBER 2 ISOFORM X1"/>
    <property type="match status" value="1"/>
</dbReference>
<protein>
    <submittedName>
        <fullName evidence="9">ATP-binding cassette sub- G member 2</fullName>
    </submittedName>
</protein>
<evidence type="ECO:0000256" key="5">
    <source>
        <dbReference type="ARBA" id="ARBA00022989"/>
    </source>
</evidence>
<comment type="similarity">
    <text evidence="2">Belongs to the ABC transporter superfamily. ABCG family. Eye pigment precursor importer (TC 3.A.1.204) subfamily.</text>
</comment>
<evidence type="ECO:0000259" key="8">
    <source>
        <dbReference type="Pfam" id="PF00005"/>
    </source>
</evidence>
<evidence type="ECO:0000313" key="9">
    <source>
        <dbReference type="EMBL" id="MED6274899.1"/>
    </source>
</evidence>
<proteinExistence type="inferred from homology"/>
<feature type="compositionally biased region" description="Polar residues" evidence="7">
    <location>
        <begin position="16"/>
        <end position="26"/>
    </location>
</feature>
<keyword evidence="5" id="KW-1133">Transmembrane helix</keyword>
<comment type="caution">
    <text evidence="9">The sequence shown here is derived from an EMBL/GenBank/DDBJ whole genome shotgun (WGS) entry which is preliminary data.</text>
</comment>
<evidence type="ECO:0000256" key="2">
    <source>
        <dbReference type="ARBA" id="ARBA00005814"/>
    </source>
</evidence>
<dbReference type="GO" id="GO:0005524">
    <property type="term" value="F:ATP binding"/>
    <property type="evidence" value="ECO:0007669"/>
    <property type="project" value="UniProtKB-KW"/>
</dbReference>
<keyword evidence="3" id="KW-0813">Transport</keyword>